<dbReference type="CDD" id="cd00154">
    <property type="entry name" value="Rab"/>
    <property type="match status" value="1"/>
</dbReference>
<dbReference type="SMART" id="SM00174">
    <property type="entry name" value="RHO"/>
    <property type="match status" value="1"/>
</dbReference>
<dbReference type="GO" id="GO:0003924">
    <property type="term" value="F:GTPase activity"/>
    <property type="evidence" value="ECO:0007669"/>
    <property type="project" value="InterPro"/>
</dbReference>
<dbReference type="Pfam" id="PF00071">
    <property type="entry name" value="Ras"/>
    <property type="match status" value="1"/>
</dbReference>
<protein>
    <submittedName>
        <fullName evidence="2">Uncharacterized protein</fullName>
    </submittedName>
</protein>
<reference evidence="2" key="1">
    <citation type="journal article" date="2020" name="J. Eukaryot. Microbiol.">
        <title>De novo Sequencing, Assembly and Annotation of the Transcriptome for the Free-Living Testate Amoeba Arcella intermedia.</title>
        <authorList>
            <person name="Ribeiro G.M."/>
            <person name="Porfirio-Sousa A.L."/>
            <person name="Maurer-Alcala X.X."/>
            <person name="Katz L.A."/>
            <person name="Lahr D.J.G."/>
        </authorList>
    </citation>
    <scope>NUCLEOTIDE SEQUENCE</scope>
</reference>
<dbReference type="PANTHER" id="PTHR47978">
    <property type="match status" value="1"/>
</dbReference>
<dbReference type="PRINTS" id="PR00449">
    <property type="entry name" value="RASTRNSFRMNG"/>
</dbReference>
<dbReference type="AlphaFoldDB" id="A0A6B2LL37"/>
<name>A0A6B2LL37_9EUKA</name>
<dbReference type="SMART" id="SM00175">
    <property type="entry name" value="RAB"/>
    <property type="match status" value="1"/>
</dbReference>
<dbReference type="Gene3D" id="3.40.50.300">
    <property type="entry name" value="P-loop containing nucleotide triphosphate hydrolases"/>
    <property type="match status" value="1"/>
</dbReference>
<dbReference type="InterPro" id="IPR001806">
    <property type="entry name" value="Small_GTPase"/>
</dbReference>
<dbReference type="EMBL" id="GIBP01008745">
    <property type="protein sequence ID" value="NDV37714.1"/>
    <property type="molecule type" value="Transcribed_RNA"/>
</dbReference>
<dbReference type="InterPro" id="IPR027417">
    <property type="entry name" value="P-loop_NTPase"/>
</dbReference>
<dbReference type="SMART" id="SM00173">
    <property type="entry name" value="RAS"/>
    <property type="match status" value="1"/>
</dbReference>
<organism evidence="2">
    <name type="scientific">Arcella intermedia</name>
    <dbReference type="NCBI Taxonomy" id="1963864"/>
    <lineage>
        <taxon>Eukaryota</taxon>
        <taxon>Amoebozoa</taxon>
        <taxon>Tubulinea</taxon>
        <taxon>Elardia</taxon>
        <taxon>Arcellinida</taxon>
        <taxon>Sphaerothecina</taxon>
        <taxon>Arcellidae</taxon>
        <taxon>Arcella</taxon>
    </lineage>
</organism>
<evidence type="ECO:0000256" key="1">
    <source>
        <dbReference type="ARBA" id="ARBA00022741"/>
    </source>
</evidence>
<keyword evidence="1" id="KW-0547">Nucleotide-binding</keyword>
<sequence>MDFFWKILILGDKGIGKTSLLERYITKSFPEDGPTPYRGKESKTTTLSLDEKKIKLEIWDPSTPNLAFYRGAHGLIMTYDCGNKATLEPLTTRAAEMEKYKPLNSLPKAIVGLKKDVADTVTEEDVKEWIAKNKVTGEDWIQVKVCTKTGEGVEELFAELIKKVKVSAEDGEN</sequence>
<evidence type="ECO:0000313" key="2">
    <source>
        <dbReference type="EMBL" id="NDV37714.1"/>
    </source>
</evidence>
<dbReference type="GO" id="GO:0005525">
    <property type="term" value="F:GTP binding"/>
    <property type="evidence" value="ECO:0007669"/>
    <property type="project" value="InterPro"/>
</dbReference>
<accession>A0A6B2LL37</accession>
<dbReference type="PROSITE" id="PS51419">
    <property type="entry name" value="RAB"/>
    <property type="match status" value="1"/>
</dbReference>
<proteinExistence type="predicted"/>
<dbReference type="SUPFAM" id="SSF52540">
    <property type="entry name" value="P-loop containing nucleoside triphosphate hydrolases"/>
    <property type="match status" value="1"/>
</dbReference>